<keyword evidence="3" id="KW-1185">Reference proteome</keyword>
<evidence type="ECO:0000256" key="1">
    <source>
        <dbReference type="SAM" id="MobiDB-lite"/>
    </source>
</evidence>
<name>A0A640SVV1_9ACTN</name>
<gene>
    <name evidence="2" type="ORF">Sgleb_22630</name>
</gene>
<sequence length="64" mass="6389">MGPMVPVVSTAPFVLVSPREVGDRPAVLGAAPMAQALRTAPVPLSTPPPPLPLTAAPAPSPATR</sequence>
<reference evidence="2 3" key="1">
    <citation type="submission" date="2019-12" db="EMBL/GenBank/DDBJ databases">
        <title>Whole genome shotgun sequence of Streptomyces hygroscopicus subsp. glebosus NBRC 13786.</title>
        <authorList>
            <person name="Ichikawa N."/>
            <person name="Kimura A."/>
            <person name="Kitahashi Y."/>
            <person name="Komaki H."/>
            <person name="Tamura T."/>
        </authorList>
    </citation>
    <scope>NUCLEOTIDE SEQUENCE [LARGE SCALE GENOMIC DNA]</scope>
    <source>
        <strain evidence="2 3">NBRC 13786</strain>
    </source>
</reference>
<organism evidence="2 3">
    <name type="scientific">Streptomyces glebosus</name>
    <dbReference type="NCBI Taxonomy" id="249580"/>
    <lineage>
        <taxon>Bacteria</taxon>
        <taxon>Bacillati</taxon>
        <taxon>Actinomycetota</taxon>
        <taxon>Actinomycetes</taxon>
        <taxon>Kitasatosporales</taxon>
        <taxon>Streptomycetaceae</taxon>
        <taxon>Streptomyces</taxon>
    </lineage>
</organism>
<protein>
    <submittedName>
        <fullName evidence="2">Uncharacterized protein</fullName>
    </submittedName>
</protein>
<accession>A0A640SVV1</accession>
<evidence type="ECO:0000313" key="2">
    <source>
        <dbReference type="EMBL" id="GFE14216.1"/>
    </source>
</evidence>
<dbReference type="Proteomes" id="UP000430079">
    <property type="component" value="Unassembled WGS sequence"/>
</dbReference>
<comment type="caution">
    <text evidence="2">The sequence shown here is derived from an EMBL/GenBank/DDBJ whole genome shotgun (WGS) entry which is preliminary data.</text>
</comment>
<proteinExistence type="predicted"/>
<dbReference type="EMBL" id="BLIO01000001">
    <property type="protein sequence ID" value="GFE14216.1"/>
    <property type="molecule type" value="Genomic_DNA"/>
</dbReference>
<feature type="compositionally biased region" description="Low complexity" evidence="1">
    <location>
        <begin position="53"/>
        <end position="64"/>
    </location>
</feature>
<dbReference type="AlphaFoldDB" id="A0A640SVV1"/>
<feature type="region of interest" description="Disordered" evidence="1">
    <location>
        <begin position="40"/>
        <end position="64"/>
    </location>
</feature>
<evidence type="ECO:0000313" key="3">
    <source>
        <dbReference type="Proteomes" id="UP000430079"/>
    </source>
</evidence>